<evidence type="ECO:0000259" key="15">
    <source>
        <dbReference type="PROSITE" id="PS51686"/>
    </source>
</evidence>
<dbReference type="Pfam" id="PF01029">
    <property type="entry name" value="NusB"/>
    <property type="match status" value="1"/>
</dbReference>
<feature type="domain" description="SAM-dependent MTase RsmB/NOP-type" evidence="15">
    <location>
        <begin position="170"/>
        <end position="446"/>
    </location>
</feature>
<keyword evidence="17" id="KW-1185">Reference proteome</keyword>
<evidence type="ECO:0000256" key="2">
    <source>
        <dbReference type="ARBA" id="ARBA00004496"/>
    </source>
</evidence>
<dbReference type="PROSITE" id="PS51686">
    <property type="entry name" value="SAM_MT_RSMB_NOP"/>
    <property type="match status" value="1"/>
</dbReference>
<comment type="catalytic activity">
    <reaction evidence="13">
        <text>cytidine(967) in 16S rRNA + S-adenosyl-L-methionine = 5-methylcytidine(967) in 16S rRNA + S-adenosyl-L-homocysteine + H(+)</text>
        <dbReference type="Rhea" id="RHEA:42748"/>
        <dbReference type="Rhea" id="RHEA-COMP:10219"/>
        <dbReference type="Rhea" id="RHEA-COMP:10220"/>
        <dbReference type="ChEBI" id="CHEBI:15378"/>
        <dbReference type="ChEBI" id="CHEBI:57856"/>
        <dbReference type="ChEBI" id="CHEBI:59789"/>
        <dbReference type="ChEBI" id="CHEBI:74483"/>
        <dbReference type="ChEBI" id="CHEBI:82748"/>
        <dbReference type="EC" id="2.1.1.176"/>
    </reaction>
</comment>
<keyword evidence="7 14" id="KW-0489">Methyltransferase</keyword>
<dbReference type="Gene3D" id="3.40.50.150">
    <property type="entry name" value="Vaccinia Virus protein VP39"/>
    <property type="match status" value="1"/>
</dbReference>
<dbReference type="InterPro" id="IPR049560">
    <property type="entry name" value="MeTrfase_RsmB-F_NOP2_cat"/>
</dbReference>
<gene>
    <name evidence="16" type="primary">rsmB</name>
    <name evidence="16" type="ORF">ACFOU2_03620</name>
</gene>
<dbReference type="InterPro" id="IPR023267">
    <property type="entry name" value="RCMT"/>
</dbReference>
<sequence length="448" mass="50330">MSKYNVREIALDILLSIEKNQAFSNLLLNKNIQKHKLAGKDAGLLTEIVYGTIQRKITLDYYLQPFLKNPVKMQAWVKVLLRLSLYQIVYLDRVPEHAVIYEAVEIAKKRGHRGISSMVNGVLRNVQRQGIPSLGSIKDPVEKLAVETSHPLWLVQRWADQYGLDKTRQICEASLLPPKQTIRVNTSRFTLEEVIEKLAEEGIEVKRGVLAPEALEVQKGNAAHTEAFRRGMFTVQDESSMLVAHAVGAAEGDKVLDSCAAPGGKTTHIAEKLYHTGAVVSLDIHDHKVKLINEQVERLQLPNVTAIAMDSRQVNGHFGKESFDKILVDAPCSGFGVMRRKPDLKYTKTEQDILQLARIQLQILEAVEPLLKKGGTLIYSTCTIDQEENKEVVEAFLKHHPDFGPDDTLTNRLPQAVSEKVKDGQIQLFPDDFQTDGFYIACLRKKVQ</sequence>
<feature type="binding site" evidence="14">
    <location>
        <position position="310"/>
    </location>
    <ligand>
        <name>S-adenosyl-L-methionine</name>
        <dbReference type="ChEBI" id="CHEBI:59789"/>
    </ligand>
</feature>
<feature type="active site" description="Nucleophile" evidence="14">
    <location>
        <position position="382"/>
    </location>
</feature>
<comment type="subcellular location">
    <subcellularLocation>
        <location evidence="2">Cytoplasm</location>
    </subcellularLocation>
</comment>
<dbReference type="Gene3D" id="3.30.70.1170">
    <property type="entry name" value="Sun protein, domain 3"/>
    <property type="match status" value="1"/>
</dbReference>
<evidence type="ECO:0000256" key="3">
    <source>
        <dbReference type="ARBA" id="ARBA00007494"/>
    </source>
</evidence>
<dbReference type="PRINTS" id="PR02008">
    <property type="entry name" value="RCMTFAMILY"/>
</dbReference>
<evidence type="ECO:0000313" key="17">
    <source>
        <dbReference type="Proteomes" id="UP001595752"/>
    </source>
</evidence>
<reference evidence="17" key="1">
    <citation type="journal article" date="2019" name="Int. J. Syst. Evol. Microbiol.">
        <title>The Global Catalogue of Microorganisms (GCM) 10K type strain sequencing project: providing services to taxonomists for standard genome sequencing and annotation.</title>
        <authorList>
            <consortium name="The Broad Institute Genomics Platform"/>
            <consortium name="The Broad Institute Genome Sequencing Center for Infectious Disease"/>
            <person name="Wu L."/>
            <person name="Ma J."/>
        </authorList>
    </citation>
    <scope>NUCLEOTIDE SEQUENCE [LARGE SCALE GENOMIC DNA]</scope>
    <source>
        <strain evidence="17">CCUG 61889</strain>
    </source>
</reference>
<dbReference type="Proteomes" id="UP001595752">
    <property type="component" value="Unassembled WGS sequence"/>
</dbReference>
<dbReference type="RefSeq" id="WP_377912271.1">
    <property type="nucleotide sequence ID" value="NZ_JBHRZT010000020.1"/>
</dbReference>
<protein>
    <recommendedName>
        <fullName evidence="4">16S rRNA (cytosine(967)-C(5))-methyltransferase</fullName>
        <ecNumber evidence="4">2.1.1.176</ecNumber>
    </recommendedName>
    <alternativeName>
        <fullName evidence="11">16S rRNA m5C967 methyltransferase</fullName>
    </alternativeName>
    <alternativeName>
        <fullName evidence="12">rRNA (cytosine-C(5)-)-methyltransferase RsmB</fullName>
    </alternativeName>
</protein>
<dbReference type="InterPro" id="IPR029063">
    <property type="entry name" value="SAM-dependent_MTases_sf"/>
</dbReference>
<proteinExistence type="inferred from homology"/>
<dbReference type="NCBIfam" id="NF011494">
    <property type="entry name" value="PRK14902.1"/>
    <property type="match status" value="1"/>
</dbReference>
<evidence type="ECO:0000256" key="1">
    <source>
        <dbReference type="ARBA" id="ARBA00002724"/>
    </source>
</evidence>
<dbReference type="Gene3D" id="1.10.940.10">
    <property type="entry name" value="NusB-like"/>
    <property type="match status" value="1"/>
</dbReference>
<evidence type="ECO:0000256" key="4">
    <source>
        <dbReference type="ARBA" id="ARBA00012140"/>
    </source>
</evidence>
<evidence type="ECO:0000256" key="7">
    <source>
        <dbReference type="ARBA" id="ARBA00022603"/>
    </source>
</evidence>
<comment type="function">
    <text evidence="1">Specifically methylates the cytosine at position 967 (m5C967) of 16S rRNA.</text>
</comment>
<dbReference type="PANTHER" id="PTHR22807:SF53">
    <property type="entry name" value="RIBOSOMAL RNA SMALL SUBUNIT METHYLTRANSFERASE B-RELATED"/>
    <property type="match status" value="1"/>
</dbReference>
<dbReference type="InterPro" id="IPR018314">
    <property type="entry name" value="RsmB/NOL1/NOP2-like_CS"/>
</dbReference>
<dbReference type="CDD" id="cd02440">
    <property type="entry name" value="AdoMet_MTases"/>
    <property type="match status" value="1"/>
</dbReference>
<evidence type="ECO:0000256" key="6">
    <source>
        <dbReference type="ARBA" id="ARBA00022552"/>
    </source>
</evidence>
<comment type="similarity">
    <text evidence="3 14">Belongs to the class I-like SAM-binding methyltransferase superfamily. RsmB/NOP family.</text>
</comment>
<evidence type="ECO:0000256" key="8">
    <source>
        <dbReference type="ARBA" id="ARBA00022679"/>
    </source>
</evidence>
<comment type="caution">
    <text evidence="16">The sequence shown here is derived from an EMBL/GenBank/DDBJ whole genome shotgun (WGS) entry which is preliminary data.</text>
</comment>
<evidence type="ECO:0000256" key="13">
    <source>
        <dbReference type="ARBA" id="ARBA00047283"/>
    </source>
</evidence>
<accession>A0ABV8AY69</accession>
<keyword evidence="5" id="KW-0963">Cytoplasm</keyword>
<keyword evidence="10 14" id="KW-0694">RNA-binding</keyword>
<dbReference type="InterPro" id="IPR001678">
    <property type="entry name" value="MeTrfase_RsmB-F_NOP2_dom"/>
</dbReference>
<evidence type="ECO:0000256" key="11">
    <source>
        <dbReference type="ARBA" id="ARBA00030399"/>
    </source>
</evidence>
<dbReference type="PANTHER" id="PTHR22807">
    <property type="entry name" value="NOP2 YEAST -RELATED NOL1/NOP2/FMU SUN DOMAIN-CONTAINING"/>
    <property type="match status" value="1"/>
</dbReference>
<feature type="binding site" evidence="14">
    <location>
        <position position="283"/>
    </location>
    <ligand>
        <name>S-adenosyl-L-methionine</name>
        <dbReference type="ChEBI" id="CHEBI:59789"/>
    </ligand>
</feature>
<name>A0ABV8AY69_9BACI</name>
<dbReference type="GO" id="GO:0008168">
    <property type="term" value="F:methyltransferase activity"/>
    <property type="evidence" value="ECO:0007669"/>
    <property type="project" value="UniProtKB-KW"/>
</dbReference>
<dbReference type="NCBIfam" id="TIGR00563">
    <property type="entry name" value="rsmB"/>
    <property type="match status" value="1"/>
</dbReference>
<dbReference type="SUPFAM" id="SSF53335">
    <property type="entry name" value="S-adenosyl-L-methionine-dependent methyltransferases"/>
    <property type="match status" value="1"/>
</dbReference>
<dbReference type="EMBL" id="JBHRZT010000020">
    <property type="protein sequence ID" value="MFC3882625.1"/>
    <property type="molecule type" value="Genomic_DNA"/>
</dbReference>
<evidence type="ECO:0000256" key="10">
    <source>
        <dbReference type="ARBA" id="ARBA00022884"/>
    </source>
</evidence>
<dbReference type="PROSITE" id="PS01153">
    <property type="entry name" value="NOL1_NOP2_SUN"/>
    <property type="match status" value="1"/>
</dbReference>
<dbReference type="InterPro" id="IPR006027">
    <property type="entry name" value="NusB_RsmB_TIM44"/>
</dbReference>
<dbReference type="EC" id="2.1.1.176" evidence="4"/>
<dbReference type="InterPro" id="IPR004573">
    <property type="entry name" value="rRNA_ssu_MeTfrase_B"/>
</dbReference>
<evidence type="ECO:0000256" key="9">
    <source>
        <dbReference type="ARBA" id="ARBA00022691"/>
    </source>
</evidence>
<organism evidence="16 17">
    <name type="scientific">Bacillus songklensis</name>
    <dbReference type="NCBI Taxonomy" id="1069116"/>
    <lineage>
        <taxon>Bacteria</taxon>
        <taxon>Bacillati</taxon>
        <taxon>Bacillota</taxon>
        <taxon>Bacilli</taxon>
        <taxon>Bacillales</taxon>
        <taxon>Bacillaceae</taxon>
        <taxon>Bacillus</taxon>
    </lineage>
</organism>
<dbReference type="SUPFAM" id="SSF48013">
    <property type="entry name" value="NusB-like"/>
    <property type="match status" value="1"/>
</dbReference>
<keyword evidence="6" id="KW-0698">rRNA processing</keyword>
<dbReference type="Pfam" id="PF01189">
    <property type="entry name" value="Methyltr_RsmB-F"/>
    <property type="match status" value="1"/>
</dbReference>
<keyword evidence="9 14" id="KW-0949">S-adenosyl-L-methionine</keyword>
<evidence type="ECO:0000256" key="12">
    <source>
        <dbReference type="ARBA" id="ARBA00031088"/>
    </source>
</evidence>
<dbReference type="InterPro" id="IPR054728">
    <property type="entry name" value="RsmB-like_ferredoxin"/>
</dbReference>
<feature type="binding site" evidence="14">
    <location>
        <begin position="259"/>
        <end position="265"/>
    </location>
    <ligand>
        <name>S-adenosyl-L-methionine</name>
        <dbReference type="ChEBI" id="CHEBI:59789"/>
    </ligand>
</feature>
<dbReference type="Pfam" id="PF22458">
    <property type="entry name" value="RsmF-B_ferredox"/>
    <property type="match status" value="1"/>
</dbReference>
<dbReference type="InterPro" id="IPR035926">
    <property type="entry name" value="NusB-like_sf"/>
</dbReference>
<feature type="binding site" evidence="14">
    <location>
        <position position="329"/>
    </location>
    <ligand>
        <name>S-adenosyl-L-methionine</name>
        <dbReference type="ChEBI" id="CHEBI:59789"/>
    </ligand>
</feature>
<dbReference type="GO" id="GO:0032259">
    <property type="term" value="P:methylation"/>
    <property type="evidence" value="ECO:0007669"/>
    <property type="project" value="UniProtKB-KW"/>
</dbReference>
<evidence type="ECO:0000313" key="16">
    <source>
        <dbReference type="EMBL" id="MFC3882625.1"/>
    </source>
</evidence>
<evidence type="ECO:0000256" key="5">
    <source>
        <dbReference type="ARBA" id="ARBA00022490"/>
    </source>
</evidence>
<evidence type="ECO:0000256" key="14">
    <source>
        <dbReference type="PROSITE-ProRule" id="PRU01023"/>
    </source>
</evidence>
<keyword evidence="8 14" id="KW-0808">Transferase</keyword>